<accession>A0A5M9IZN7</accession>
<comment type="caution">
    <text evidence="1">The sequence shown here is derived from an EMBL/GenBank/DDBJ whole genome shotgun (WGS) entry which is preliminary data.</text>
</comment>
<dbReference type="Proteomes" id="UP000323425">
    <property type="component" value="Unassembled WGS sequence"/>
</dbReference>
<organism evidence="1 2">
    <name type="scientific">Pseudomonas extremaustralis</name>
    <dbReference type="NCBI Taxonomy" id="359110"/>
    <lineage>
        <taxon>Bacteria</taxon>
        <taxon>Pseudomonadati</taxon>
        <taxon>Pseudomonadota</taxon>
        <taxon>Gammaproteobacteria</taxon>
        <taxon>Pseudomonadales</taxon>
        <taxon>Pseudomonadaceae</taxon>
        <taxon>Pseudomonas</taxon>
    </lineage>
</organism>
<evidence type="ECO:0000313" key="1">
    <source>
        <dbReference type="EMBL" id="KAA8561015.1"/>
    </source>
</evidence>
<sequence length="143" mass="16818">MRKYLALNDDREVIAHLIEGVHEIPSGAALIDAALWYEVTQDIGCSWHLSDDGVLSKRPKTKFLEDPARFEREWRDAELSRVFWLCERHRDQREIGWDKTLSDDQFNELLVYMQKLRDWPQSPNFPDSGHRPITPAWIVDQTA</sequence>
<reference evidence="1 2" key="1">
    <citation type="journal article" date="2018" name="Plant Biotechnol. Rep.">
        <title>Diversity and antifungal activity of endophytic bacteria associated with Panax ginseng seedlings.</title>
        <authorList>
            <person name="Park J.M."/>
            <person name="Hong C.E."/>
            <person name="Jo S.H."/>
        </authorList>
    </citation>
    <scope>NUCLEOTIDE SEQUENCE [LARGE SCALE GENOMIC DNA]</scope>
    <source>
        <strain evidence="1 2">PgKB38</strain>
    </source>
</reference>
<protein>
    <recommendedName>
        <fullName evidence="3">Phage tail protein</fullName>
    </recommendedName>
</protein>
<dbReference type="RefSeq" id="WP_150292772.1">
    <property type="nucleotide sequence ID" value="NZ_VTFH01000001.1"/>
</dbReference>
<evidence type="ECO:0000313" key="2">
    <source>
        <dbReference type="Proteomes" id="UP000323425"/>
    </source>
</evidence>
<evidence type="ECO:0008006" key="3">
    <source>
        <dbReference type="Google" id="ProtNLM"/>
    </source>
</evidence>
<gene>
    <name evidence="1" type="ORF">FX985_01065</name>
</gene>
<proteinExistence type="predicted"/>
<name>A0A5M9IZN7_9PSED</name>
<dbReference type="AlphaFoldDB" id="A0A5M9IZN7"/>
<dbReference type="EMBL" id="VTFH01000001">
    <property type="protein sequence ID" value="KAA8561015.1"/>
    <property type="molecule type" value="Genomic_DNA"/>
</dbReference>